<evidence type="ECO:0000313" key="2">
    <source>
        <dbReference type="EMBL" id="OHA55297.1"/>
    </source>
</evidence>
<reference evidence="2 3" key="1">
    <citation type="journal article" date="2016" name="Nat. Commun.">
        <title>Thousands of microbial genomes shed light on interconnected biogeochemical processes in an aquifer system.</title>
        <authorList>
            <person name="Anantharaman K."/>
            <person name="Brown C.T."/>
            <person name="Hug L.A."/>
            <person name="Sharon I."/>
            <person name="Castelle C.J."/>
            <person name="Probst A.J."/>
            <person name="Thomas B.C."/>
            <person name="Singh A."/>
            <person name="Wilkins M.J."/>
            <person name="Karaoz U."/>
            <person name="Brodie E.L."/>
            <person name="Williams K.H."/>
            <person name="Hubbard S.S."/>
            <person name="Banfield J.F."/>
        </authorList>
    </citation>
    <scope>NUCLEOTIDE SEQUENCE [LARGE SCALE GENOMIC DNA]</scope>
</reference>
<keyword evidence="1" id="KW-0812">Transmembrane</keyword>
<proteinExistence type="predicted"/>
<comment type="caution">
    <text evidence="2">The sequence shown here is derived from an EMBL/GenBank/DDBJ whole genome shotgun (WGS) entry which is preliminary data.</text>
</comment>
<keyword evidence="1" id="KW-0472">Membrane</keyword>
<dbReference type="EMBL" id="MHTB01000018">
    <property type="protein sequence ID" value="OHA55297.1"/>
    <property type="molecule type" value="Genomic_DNA"/>
</dbReference>
<feature type="transmembrane region" description="Helical" evidence="1">
    <location>
        <begin position="75"/>
        <end position="97"/>
    </location>
</feature>
<name>A0A1G2Q416_9BACT</name>
<evidence type="ECO:0000256" key="1">
    <source>
        <dbReference type="SAM" id="Phobius"/>
    </source>
</evidence>
<evidence type="ECO:0000313" key="3">
    <source>
        <dbReference type="Proteomes" id="UP000178936"/>
    </source>
</evidence>
<accession>A0A1G2Q416</accession>
<organism evidence="2 3">
    <name type="scientific">Candidatus Veblenbacteria bacterium RIFOXYA2_FULL_43_9</name>
    <dbReference type="NCBI Taxonomy" id="1802425"/>
    <lineage>
        <taxon>Bacteria</taxon>
        <taxon>Candidatus Vebleniibacteriota</taxon>
    </lineage>
</organism>
<dbReference type="AlphaFoldDB" id="A0A1G2Q416"/>
<sequence length="156" mass="17272">MSYQGFLRVKPIITIALLLGVLGVGLMSTWYMDHNVITHQGCVGVTGGMPPCASLADIASCLQVHLKVIQGISQVIPSSVSQLLVLFVIAAILCFWLKQKRHELDAQSHFHLRWQSFIASLNILPKKIEQWLTLHEKRDPAPATLMVLGILPVPIM</sequence>
<dbReference type="Proteomes" id="UP000178936">
    <property type="component" value="Unassembled WGS sequence"/>
</dbReference>
<feature type="transmembrane region" description="Helical" evidence="1">
    <location>
        <begin position="12"/>
        <end position="31"/>
    </location>
</feature>
<gene>
    <name evidence="2" type="ORF">A2226_03670</name>
</gene>
<keyword evidence="1" id="KW-1133">Transmembrane helix</keyword>
<protein>
    <submittedName>
        <fullName evidence="2">Uncharacterized protein</fullName>
    </submittedName>
</protein>